<comment type="similarity">
    <text evidence="1">Belongs to the nitroreductase family.</text>
</comment>
<dbReference type="GO" id="GO:0140616">
    <property type="term" value="F:iodotyrosine deiodinase activity"/>
    <property type="evidence" value="ECO:0007669"/>
    <property type="project" value="UniProtKB-ARBA"/>
</dbReference>
<feature type="compositionally biased region" description="Polar residues" evidence="5">
    <location>
        <begin position="48"/>
        <end position="65"/>
    </location>
</feature>
<evidence type="ECO:0000313" key="7">
    <source>
        <dbReference type="EMBL" id="CAD7203030.1"/>
    </source>
</evidence>
<dbReference type="InterPro" id="IPR050627">
    <property type="entry name" value="Nitroreductase/BluB"/>
</dbReference>
<evidence type="ECO:0000256" key="4">
    <source>
        <dbReference type="ARBA" id="ARBA00023002"/>
    </source>
</evidence>
<keyword evidence="4" id="KW-0560">Oxidoreductase</keyword>
<evidence type="ECO:0000256" key="1">
    <source>
        <dbReference type="ARBA" id="ARBA00007118"/>
    </source>
</evidence>
<organism evidence="7">
    <name type="scientific">Timema douglasi</name>
    <name type="common">Walking stick</name>
    <dbReference type="NCBI Taxonomy" id="61478"/>
    <lineage>
        <taxon>Eukaryota</taxon>
        <taxon>Metazoa</taxon>
        <taxon>Ecdysozoa</taxon>
        <taxon>Arthropoda</taxon>
        <taxon>Hexapoda</taxon>
        <taxon>Insecta</taxon>
        <taxon>Pterygota</taxon>
        <taxon>Neoptera</taxon>
        <taxon>Polyneoptera</taxon>
        <taxon>Phasmatodea</taxon>
        <taxon>Timematodea</taxon>
        <taxon>Timematoidea</taxon>
        <taxon>Timematidae</taxon>
        <taxon>Timema</taxon>
    </lineage>
</organism>
<dbReference type="InterPro" id="IPR000415">
    <property type="entry name" value="Nitroreductase-like"/>
</dbReference>
<protein>
    <recommendedName>
        <fullName evidence="6">Nitroreductase domain-containing protein</fullName>
    </recommendedName>
</protein>
<keyword evidence="2" id="KW-0285">Flavoprotein</keyword>
<keyword evidence="3" id="KW-0288">FMN</keyword>
<dbReference type="EMBL" id="OA570078">
    <property type="protein sequence ID" value="CAD7203030.1"/>
    <property type="molecule type" value="Genomic_DNA"/>
</dbReference>
<evidence type="ECO:0000256" key="5">
    <source>
        <dbReference type="SAM" id="MobiDB-lite"/>
    </source>
</evidence>
<dbReference type="CDD" id="cd02144">
    <property type="entry name" value="iodotyrosine_dehalogenase"/>
    <property type="match status" value="1"/>
</dbReference>
<reference evidence="7" key="1">
    <citation type="submission" date="2020-11" db="EMBL/GenBank/DDBJ databases">
        <authorList>
            <person name="Tran Van P."/>
        </authorList>
    </citation>
    <scope>NUCLEOTIDE SEQUENCE</scope>
</reference>
<evidence type="ECO:0000259" key="6">
    <source>
        <dbReference type="Pfam" id="PF00881"/>
    </source>
</evidence>
<evidence type="ECO:0000256" key="3">
    <source>
        <dbReference type="ARBA" id="ARBA00022643"/>
    </source>
</evidence>
<dbReference type="Gene3D" id="3.40.109.10">
    <property type="entry name" value="NADH Oxidase"/>
    <property type="match status" value="1"/>
</dbReference>
<sequence length="575" mass="66051">MLMTGRSGFKSRSFIEDQLLRNRKTFVYGLQENCEVKVRYPHPFSELGHSSNTRMRESAVQNNRISEPDDKPLTKDTFSSNCIHEDLPDRYRDAFGFDVMKRSIDKRIPAQQRVLYDRPKSRGTIATNFSPSEDVVDINTIVKNETDSDITWFLCRLMTDKFLPENGFLSDIDVPLRKIVMSASEQTNVMKVDSIITPHSSRRPLDETAVGKRNIQRRGLAPSRRTETVHGLRGVDDAKEELIRDLPWTTGILLLTLLFWVQRDVSLHSETLYYQNRKSCCGQESTPAPVMLPYMPFVSQYWPFILTGVVCYLGARFLYHRSVAQNQTQDNLHKECNGKVEYKTPDQVAEEKDEDNMEYEDSIPDLTSALPQDLEHVPLEFNRLPVEESVRRSEEFFVFMNSRRTVRFFSPDTVPVDVIRNIVRAAGTAPSGAHTEPWTYVVVSDDEMKNKIREIVEEEEHINYTKRMGIKWTTDLKPLKTNWVKDYLSTAPYIILVFKQMYSFKDDGTKRIHYYNEMSVSLASGILLAAIHVEPNGSPMGAVADILEGNGIPLQEKSNLFGNDQSEFFSPHCVI</sequence>
<name>A0A7R8ZF22_TIMDO</name>
<evidence type="ECO:0000256" key="2">
    <source>
        <dbReference type="ARBA" id="ARBA00022630"/>
    </source>
</evidence>
<dbReference type="GO" id="GO:0006570">
    <property type="term" value="P:tyrosine metabolic process"/>
    <property type="evidence" value="ECO:0007669"/>
    <property type="project" value="TreeGrafter"/>
</dbReference>
<accession>A0A7R8ZF22</accession>
<dbReference type="Pfam" id="PF00881">
    <property type="entry name" value="Nitroreductase"/>
    <property type="match status" value="1"/>
</dbReference>
<feature type="domain" description="Nitroreductase" evidence="6">
    <location>
        <begin position="402"/>
        <end position="508"/>
    </location>
</feature>
<feature type="region of interest" description="Disordered" evidence="5">
    <location>
        <begin position="47"/>
        <end position="72"/>
    </location>
</feature>
<dbReference type="AlphaFoldDB" id="A0A7R8ZF22"/>
<dbReference type="InterPro" id="IPR029479">
    <property type="entry name" value="Nitroreductase"/>
</dbReference>
<proteinExistence type="inferred from homology"/>
<dbReference type="GO" id="GO:0005886">
    <property type="term" value="C:plasma membrane"/>
    <property type="evidence" value="ECO:0007669"/>
    <property type="project" value="TreeGrafter"/>
</dbReference>
<gene>
    <name evidence="7" type="ORF">TDIB3V08_LOCUS9207</name>
</gene>
<dbReference type="PANTHER" id="PTHR23026:SF90">
    <property type="entry name" value="IODOTYROSINE DEIODINASE 1"/>
    <property type="match status" value="1"/>
</dbReference>
<dbReference type="SUPFAM" id="SSF55469">
    <property type="entry name" value="FMN-dependent nitroreductase-like"/>
    <property type="match status" value="1"/>
</dbReference>
<dbReference type="PANTHER" id="PTHR23026">
    <property type="entry name" value="NADPH NITROREDUCTASE"/>
    <property type="match status" value="1"/>
</dbReference>